<organism evidence="1">
    <name type="scientific">Arundo donax</name>
    <name type="common">Giant reed</name>
    <name type="synonym">Donax arundinaceus</name>
    <dbReference type="NCBI Taxonomy" id="35708"/>
    <lineage>
        <taxon>Eukaryota</taxon>
        <taxon>Viridiplantae</taxon>
        <taxon>Streptophyta</taxon>
        <taxon>Embryophyta</taxon>
        <taxon>Tracheophyta</taxon>
        <taxon>Spermatophyta</taxon>
        <taxon>Magnoliopsida</taxon>
        <taxon>Liliopsida</taxon>
        <taxon>Poales</taxon>
        <taxon>Poaceae</taxon>
        <taxon>PACMAD clade</taxon>
        <taxon>Arundinoideae</taxon>
        <taxon>Arundineae</taxon>
        <taxon>Arundo</taxon>
    </lineage>
</organism>
<proteinExistence type="predicted"/>
<accession>A0A0A9CBU2</accession>
<dbReference type="AlphaFoldDB" id="A0A0A9CBU2"/>
<name>A0A0A9CBU2_ARUDO</name>
<reference evidence="1" key="1">
    <citation type="submission" date="2014-09" db="EMBL/GenBank/DDBJ databases">
        <authorList>
            <person name="Magalhaes I.L.F."/>
            <person name="Oliveira U."/>
            <person name="Santos F.R."/>
            <person name="Vidigal T.H.D.A."/>
            <person name="Brescovit A.D."/>
            <person name="Santos A.J."/>
        </authorList>
    </citation>
    <scope>NUCLEOTIDE SEQUENCE</scope>
    <source>
        <tissue evidence="1">Shoot tissue taken approximately 20 cm above the soil surface</tissue>
    </source>
</reference>
<dbReference type="EMBL" id="GBRH01227025">
    <property type="protein sequence ID" value="JAD70870.1"/>
    <property type="molecule type" value="Transcribed_RNA"/>
</dbReference>
<sequence>MNSWQLYRKLPTFNLIIFCQFVICKNQNRLCIFLFLSCL</sequence>
<reference evidence="1" key="2">
    <citation type="journal article" date="2015" name="Data Brief">
        <title>Shoot transcriptome of the giant reed, Arundo donax.</title>
        <authorList>
            <person name="Barrero R.A."/>
            <person name="Guerrero F.D."/>
            <person name="Moolhuijzen P."/>
            <person name="Goolsby J.A."/>
            <person name="Tidwell J."/>
            <person name="Bellgard S.E."/>
            <person name="Bellgard M.I."/>
        </authorList>
    </citation>
    <scope>NUCLEOTIDE SEQUENCE</scope>
    <source>
        <tissue evidence="1">Shoot tissue taken approximately 20 cm above the soil surface</tissue>
    </source>
</reference>
<evidence type="ECO:0000313" key="1">
    <source>
        <dbReference type="EMBL" id="JAD70870.1"/>
    </source>
</evidence>
<protein>
    <submittedName>
        <fullName evidence="1">Uncharacterized protein</fullName>
    </submittedName>
</protein>